<proteinExistence type="predicted"/>
<keyword evidence="2" id="KW-0378">Hydrolase</keyword>
<dbReference type="PANTHER" id="PTHR11069:SF23">
    <property type="entry name" value="LYSOSOMAL ACID GLUCOSYLCERAMIDASE"/>
    <property type="match status" value="1"/>
</dbReference>
<sequence length="155" mass="17028">MLITVREQPERGTRAFDCAPRDYGDGVVCVCNAEYCDKLEDITEQDLSKGNYLLYTSSKAGDRLAKSVNVFEASVIQECLNSNILAQLIARLRVPGLIPGMTKNIIIATAPEEPVFYRLNADVTYQEIMGFGGALTDSTGLNIMSLSDDAREKLL</sequence>
<name>A0ABN7P9V0_TIMPD</name>
<keyword evidence="1" id="KW-0732">Signal</keyword>
<evidence type="ECO:0000313" key="3">
    <source>
        <dbReference type="EMBL" id="CAG2064517.1"/>
    </source>
</evidence>
<protein>
    <recommendedName>
        <fullName evidence="5">Glucosylceramidase</fullName>
    </recommendedName>
</protein>
<feature type="non-terminal residue" evidence="3">
    <location>
        <position position="155"/>
    </location>
</feature>
<dbReference type="EMBL" id="CAJPIN010034727">
    <property type="protein sequence ID" value="CAG2064517.1"/>
    <property type="molecule type" value="Genomic_DNA"/>
</dbReference>
<dbReference type="Proteomes" id="UP001153148">
    <property type="component" value="Unassembled WGS sequence"/>
</dbReference>
<gene>
    <name evidence="3" type="ORF">TPAB3V08_LOCUS11463</name>
</gene>
<dbReference type="SUPFAM" id="SSF51011">
    <property type="entry name" value="Glycosyl hydrolase domain"/>
    <property type="match status" value="1"/>
</dbReference>
<accession>A0ABN7P9V0</accession>
<evidence type="ECO:0000256" key="2">
    <source>
        <dbReference type="ARBA" id="ARBA00022801"/>
    </source>
</evidence>
<dbReference type="InterPro" id="IPR001139">
    <property type="entry name" value="Glyco_hydro_30"/>
</dbReference>
<dbReference type="PANTHER" id="PTHR11069">
    <property type="entry name" value="GLUCOSYLCERAMIDASE"/>
    <property type="match status" value="1"/>
</dbReference>
<evidence type="ECO:0008006" key="5">
    <source>
        <dbReference type="Google" id="ProtNLM"/>
    </source>
</evidence>
<evidence type="ECO:0000313" key="4">
    <source>
        <dbReference type="Proteomes" id="UP001153148"/>
    </source>
</evidence>
<comment type="caution">
    <text evidence="3">The sequence shown here is derived from an EMBL/GenBank/DDBJ whole genome shotgun (WGS) entry which is preliminary data.</text>
</comment>
<reference evidence="3" key="1">
    <citation type="submission" date="2021-03" db="EMBL/GenBank/DDBJ databases">
        <authorList>
            <person name="Tran Van P."/>
        </authorList>
    </citation>
    <scope>NUCLEOTIDE SEQUENCE</scope>
</reference>
<organism evidence="3 4">
    <name type="scientific">Timema podura</name>
    <name type="common">Walking stick</name>
    <dbReference type="NCBI Taxonomy" id="61482"/>
    <lineage>
        <taxon>Eukaryota</taxon>
        <taxon>Metazoa</taxon>
        <taxon>Ecdysozoa</taxon>
        <taxon>Arthropoda</taxon>
        <taxon>Hexapoda</taxon>
        <taxon>Insecta</taxon>
        <taxon>Pterygota</taxon>
        <taxon>Neoptera</taxon>
        <taxon>Polyneoptera</taxon>
        <taxon>Phasmatodea</taxon>
        <taxon>Timematodea</taxon>
        <taxon>Timematoidea</taxon>
        <taxon>Timematidae</taxon>
        <taxon>Timema</taxon>
    </lineage>
</organism>
<evidence type="ECO:0000256" key="1">
    <source>
        <dbReference type="ARBA" id="ARBA00022729"/>
    </source>
</evidence>
<dbReference type="Gene3D" id="3.20.20.80">
    <property type="entry name" value="Glycosidases"/>
    <property type="match status" value="1"/>
</dbReference>
<keyword evidence="4" id="KW-1185">Reference proteome</keyword>